<dbReference type="Proteomes" id="UP000299102">
    <property type="component" value="Unassembled WGS sequence"/>
</dbReference>
<evidence type="ECO:0000313" key="3">
    <source>
        <dbReference type="Proteomes" id="UP000299102"/>
    </source>
</evidence>
<protein>
    <submittedName>
        <fullName evidence="2">Uncharacterized protein</fullName>
    </submittedName>
</protein>
<feature type="region of interest" description="Disordered" evidence="1">
    <location>
        <begin position="1"/>
        <end position="21"/>
    </location>
</feature>
<dbReference type="OrthoDB" id="6741038at2759"/>
<name>A0A4C1VZU2_EUMVA</name>
<comment type="caution">
    <text evidence="2">The sequence shown here is derived from an EMBL/GenBank/DDBJ whole genome shotgun (WGS) entry which is preliminary data.</text>
</comment>
<evidence type="ECO:0000313" key="2">
    <source>
        <dbReference type="EMBL" id="GBP43434.1"/>
    </source>
</evidence>
<gene>
    <name evidence="2" type="ORF">EVAR_16008_1</name>
</gene>
<keyword evidence="3" id="KW-1185">Reference proteome</keyword>
<proteinExistence type="predicted"/>
<sequence length="139" mass="15807">MIEPNKSDPPEYSNKLRHRQTPFADVSRERELFGKNIAACRAAPRRPPGNGYGLRALVQALQSNTRVPMRQNKWGIRMGFRQYSEASPWSFNRFTNGCLHNLKKYDRGLRINGLPAKCPVRRRPSNRCAVGVRVAGGDK</sequence>
<dbReference type="EMBL" id="BGZK01000436">
    <property type="protein sequence ID" value="GBP43434.1"/>
    <property type="molecule type" value="Genomic_DNA"/>
</dbReference>
<organism evidence="2 3">
    <name type="scientific">Eumeta variegata</name>
    <name type="common">Bagworm moth</name>
    <name type="synonym">Eumeta japonica</name>
    <dbReference type="NCBI Taxonomy" id="151549"/>
    <lineage>
        <taxon>Eukaryota</taxon>
        <taxon>Metazoa</taxon>
        <taxon>Ecdysozoa</taxon>
        <taxon>Arthropoda</taxon>
        <taxon>Hexapoda</taxon>
        <taxon>Insecta</taxon>
        <taxon>Pterygota</taxon>
        <taxon>Neoptera</taxon>
        <taxon>Endopterygota</taxon>
        <taxon>Lepidoptera</taxon>
        <taxon>Glossata</taxon>
        <taxon>Ditrysia</taxon>
        <taxon>Tineoidea</taxon>
        <taxon>Psychidae</taxon>
        <taxon>Oiketicinae</taxon>
        <taxon>Eumeta</taxon>
    </lineage>
</organism>
<reference evidence="2 3" key="1">
    <citation type="journal article" date="2019" name="Commun. Biol.">
        <title>The bagworm genome reveals a unique fibroin gene that provides high tensile strength.</title>
        <authorList>
            <person name="Kono N."/>
            <person name="Nakamura H."/>
            <person name="Ohtoshi R."/>
            <person name="Tomita M."/>
            <person name="Numata K."/>
            <person name="Arakawa K."/>
        </authorList>
    </citation>
    <scope>NUCLEOTIDE SEQUENCE [LARGE SCALE GENOMIC DNA]</scope>
</reference>
<evidence type="ECO:0000256" key="1">
    <source>
        <dbReference type="SAM" id="MobiDB-lite"/>
    </source>
</evidence>
<accession>A0A4C1VZU2</accession>
<dbReference type="AlphaFoldDB" id="A0A4C1VZU2"/>